<organism evidence="1 2">
    <name type="scientific">Adoxophyes honmai entomopoxvirus 'L'</name>
    <dbReference type="NCBI Taxonomy" id="1293540"/>
    <lineage>
        <taxon>Viruses</taxon>
        <taxon>Varidnaviria</taxon>
        <taxon>Bamfordvirae</taxon>
        <taxon>Nucleocytoviricota</taxon>
        <taxon>Pokkesviricetes</taxon>
        <taxon>Chitovirales</taxon>
        <taxon>Poxviridae</taxon>
        <taxon>Entomopoxvirinae</taxon>
        <taxon>Betaentomopoxvirus</taxon>
        <taxon>Betaentomopoxvirus ahonmai</taxon>
    </lineage>
</organism>
<evidence type="ECO:0000313" key="1">
    <source>
        <dbReference type="EMBL" id="CCU55371.1"/>
    </source>
</evidence>
<dbReference type="Proteomes" id="UP000792575">
    <property type="component" value="Genome"/>
</dbReference>
<proteinExistence type="predicted"/>
<dbReference type="KEGG" id="vg:15613979"/>
<gene>
    <name evidence="1" type="ORF">AHEV_050</name>
</gene>
<accession>A0A916KNY4</accession>
<dbReference type="GeneID" id="15613979"/>
<dbReference type="RefSeq" id="YP_008003873.1">
    <property type="nucleotide sequence ID" value="NC_021247.1"/>
</dbReference>
<sequence>MDMFINISKIYEHDKNEENKKTCINMINMTINYLYKDGEWFFTVNMGECTECGNINISGISYNDDINISCFCEQCLYPKFELGYFIS</sequence>
<reference evidence="1" key="1">
    <citation type="journal article" date="2013" name="J. Virol.">
        <title>New Insights into the Evolution of Entomopoxvirinae from the Complete Genome Sequences of Four Entomopoxviruses Infecting Adoxophyes honmai, Choristoneura biennis, Choristoneura rosaceana, and Mythimna separata.</title>
        <authorList>
            <person name="Theze J."/>
            <person name="Takatsuka J."/>
            <person name="Li Z."/>
            <person name="Gallais J."/>
            <person name="Doucet D."/>
            <person name="Arif B."/>
            <person name="Nakai M."/>
            <person name="Herniou E.A."/>
        </authorList>
    </citation>
    <scope>NUCLEOTIDE SEQUENCE</scope>
    <source>
        <strain evidence="1">Tokyo</strain>
    </source>
</reference>
<keyword evidence="2" id="KW-1185">Reference proteome</keyword>
<protein>
    <submittedName>
        <fullName evidence="1">Uncharacterized protein</fullName>
    </submittedName>
</protein>
<evidence type="ECO:0000313" key="2">
    <source>
        <dbReference type="Proteomes" id="UP000792575"/>
    </source>
</evidence>
<dbReference type="EMBL" id="HF679131">
    <property type="protein sequence ID" value="CCU55371.1"/>
    <property type="molecule type" value="Genomic_DNA"/>
</dbReference>
<name>A0A916KNY4_9POXV</name>